<dbReference type="InterPro" id="IPR004533">
    <property type="entry name" value="CDP-diaglyc--ser_O-PTrfase"/>
</dbReference>
<sequence length="227" mass="26056">MNIPTLFTFLNLFSGFMAIIAISELKMEFALWFILFSAIFDFIDGKMARLFKTNSKLGPYVDSLADTVSFGVAPSFFIYSFVVSPIGKFTPFFLLPLVYLSAVVMRLARFNVIGEDSQKEFYYGLSSPISALFLISFISLLQRFFPSFLFEKEVTAGVVLILSLLMLSKIEFPVFKKTRKAEKMQIVFFIIGLLLLIYFKYLFLFVAILFYIIGGIIRYLLTRESDE</sequence>
<comment type="catalytic activity">
    <reaction evidence="1">
        <text>a CDP-1,2-diacyl-sn-glycerol + L-serine = a 1,2-diacyl-sn-glycero-3-phospho-L-serine + CMP + H(+)</text>
        <dbReference type="Rhea" id="RHEA:16913"/>
        <dbReference type="ChEBI" id="CHEBI:15378"/>
        <dbReference type="ChEBI" id="CHEBI:33384"/>
        <dbReference type="ChEBI" id="CHEBI:57262"/>
        <dbReference type="ChEBI" id="CHEBI:58332"/>
        <dbReference type="ChEBI" id="CHEBI:60377"/>
        <dbReference type="EC" id="2.7.8.8"/>
    </reaction>
</comment>
<comment type="caution">
    <text evidence="17">The sequence shown here is derived from an EMBL/GenBank/DDBJ whole genome shotgun (WGS) entry which is preliminary data.</text>
</comment>
<dbReference type="PROSITE" id="PS00379">
    <property type="entry name" value="CDP_ALCOHOL_P_TRANSF"/>
    <property type="match status" value="1"/>
</dbReference>
<feature type="transmembrane region" description="Helical" evidence="16">
    <location>
        <begin position="29"/>
        <end position="48"/>
    </location>
</feature>
<evidence type="ECO:0000256" key="8">
    <source>
        <dbReference type="ARBA" id="ARBA00022692"/>
    </source>
</evidence>
<dbReference type="GO" id="GO:0008654">
    <property type="term" value="P:phospholipid biosynthetic process"/>
    <property type="evidence" value="ECO:0007669"/>
    <property type="project" value="UniProtKB-KW"/>
</dbReference>
<dbReference type="GO" id="GO:0003882">
    <property type="term" value="F:CDP-diacylglycerol-serine O-phosphatidyltransferase activity"/>
    <property type="evidence" value="ECO:0007669"/>
    <property type="project" value="UniProtKB-EC"/>
</dbReference>
<evidence type="ECO:0000256" key="6">
    <source>
        <dbReference type="ARBA" id="ARBA00022516"/>
    </source>
</evidence>
<keyword evidence="9 16" id="KW-1133">Transmembrane helix</keyword>
<feature type="transmembrane region" description="Helical" evidence="16">
    <location>
        <begin position="121"/>
        <end position="142"/>
    </location>
</feature>
<evidence type="ECO:0000256" key="15">
    <source>
        <dbReference type="RuleBase" id="RU003750"/>
    </source>
</evidence>
<feature type="transmembrane region" description="Helical" evidence="16">
    <location>
        <begin position="154"/>
        <end position="174"/>
    </location>
</feature>
<keyword evidence="6" id="KW-0444">Lipid biosynthesis</keyword>
<dbReference type="InterPro" id="IPR050324">
    <property type="entry name" value="CDP-alcohol_PTase-I"/>
</dbReference>
<evidence type="ECO:0000256" key="4">
    <source>
        <dbReference type="ARBA" id="ARBA00013174"/>
    </source>
</evidence>
<dbReference type="EC" id="2.7.8.8" evidence="4"/>
<comment type="similarity">
    <text evidence="3 15">Belongs to the CDP-alcohol phosphatidyltransferase class-I family.</text>
</comment>
<organism evidence="17">
    <name type="scientific">candidate division WOR-3 bacterium</name>
    <dbReference type="NCBI Taxonomy" id="2052148"/>
    <lineage>
        <taxon>Bacteria</taxon>
        <taxon>Bacteria division WOR-3</taxon>
    </lineage>
</organism>
<dbReference type="Pfam" id="PF01066">
    <property type="entry name" value="CDP-OH_P_transf"/>
    <property type="match status" value="1"/>
</dbReference>
<feature type="transmembrane region" description="Helical" evidence="16">
    <location>
        <begin position="89"/>
        <end position="109"/>
    </location>
</feature>
<dbReference type="PANTHER" id="PTHR14269">
    <property type="entry name" value="CDP-DIACYLGLYCEROL--GLYCEROL-3-PHOSPHATE 3-PHOSPHATIDYLTRANSFERASE-RELATED"/>
    <property type="match status" value="1"/>
</dbReference>
<keyword evidence="7 15" id="KW-0808">Transferase</keyword>
<evidence type="ECO:0000256" key="1">
    <source>
        <dbReference type="ARBA" id="ARBA00000287"/>
    </source>
</evidence>
<dbReference type="InterPro" id="IPR043130">
    <property type="entry name" value="CDP-OH_PTrfase_TM_dom"/>
</dbReference>
<comment type="subcellular location">
    <subcellularLocation>
        <location evidence="2">Endomembrane system</location>
        <topology evidence="2">Multi-pass membrane protein</topology>
    </subcellularLocation>
</comment>
<dbReference type="GO" id="GO:0012505">
    <property type="term" value="C:endomembrane system"/>
    <property type="evidence" value="ECO:0007669"/>
    <property type="project" value="UniProtKB-SubCell"/>
</dbReference>
<dbReference type="EMBL" id="DTDJ01000024">
    <property type="protein sequence ID" value="HGL17269.1"/>
    <property type="molecule type" value="Genomic_DNA"/>
</dbReference>
<evidence type="ECO:0000256" key="16">
    <source>
        <dbReference type="SAM" id="Phobius"/>
    </source>
</evidence>
<evidence type="ECO:0000256" key="11">
    <source>
        <dbReference type="ARBA" id="ARBA00023136"/>
    </source>
</evidence>
<evidence type="ECO:0000256" key="14">
    <source>
        <dbReference type="ARBA" id="ARBA00032361"/>
    </source>
</evidence>
<keyword evidence="11 16" id="KW-0472">Membrane</keyword>
<dbReference type="Gene3D" id="1.20.120.1760">
    <property type="match status" value="1"/>
</dbReference>
<evidence type="ECO:0000256" key="5">
    <source>
        <dbReference type="ARBA" id="ARBA00017171"/>
    </source>
</evidence>
<keyword evidence="10" id="KW-0443">Lipid metabolism</keyword>
<keyword evidence="8 16" id="KW-0812">Transmembrane</keyword>
<dbReference type="AlphaFoldDB" id="A0A7V3ZX97"/>
<evidence type="ECO:0000256" key="12">
    <source>
        <dbReference type="ARBA" id="ARBA00023209"/>
    </source>
</evidence>
<name>A0A7V3ZX97_UNCW3</name>
<dbReference type="InterPro" id="IPR000462">
    <property type="entry name" value="CDP-OH_P_trans"/>
</dbReference>
<keyword evidence="13" id="KW-1208">Phospholipid metabolism</keyword>
<dbReference type="PANTHER" id="PTHR14269:SF61">
    <property type="entry name" value="CDP-DIACYLGLYCEROL--SERINE O-PHOSPHATIDYLTRANSFERASE"/>
    <property type="match status" value="1"/>
</dbReference>
<gene>
    <name evidence="17" type="primary">pssA</name>
    <name evidence="17" type="ORF">ENU66_02900</name>
</gene>
<reference evidence="17" key="1">
    <citation type="journal article" date="2020" name="mSystems">
        <title>Genome- and Community-Level Interaction Insights into Carbon Utilization and Element Cycling Functions of Hydrothermarchaeota in Hydrothermal Sediment.</title>
        <authorList>
            <person name="Zhou Z."/>
            <person name="Liu Y."/>
            <person name="Xu W."/>
            <person name="Pan J."/>
            <person name="Luo Z.H."/>
            <person name="Li M."/>
        </authorList>
    </citation>
    <scope>NUCLEOTIDE SEQUENCE [LARGE SCALE GENOMIC DNA]</scope>
    <source>
        <strain evidence="17">SpSt-69</strain>
    </source>
</reference>
<evidence type="ECO:0000256" key="13">
    <source>
        <dbReference type="ARBA" id="ARBA00023264"/>
    </source>
</evidence>
<proteinExistence type="inferred from homology"/>
<evidence type="ECO:0000256" key="9">
    <source>
        <dbReference type="ARBA" id="ARBA00022989"/>
    </source>
</evidence>
<evidence type="ECO:0000313" key="17">
    <source>
        <dbReference type="EMBL" id="HGL17269.1"/>
    </source>
</evidence>
<dbReference type="GO" id="GO:0016020">
    <property type="term" value="C:membrane"/>
    <property type="evidence" value="ECO:0007669"/>
    <property type="project" value="InterPro"/>
</dbReference>
<dbReference type="InterPro" id="IPR048254">
    <property type="entry name" value="CDP_ALCOHOL_P_TRANSF_CS"/>
</dbReference>
<keyword evidence="12" id="KW-0594">Phospholipid biosynthesis</keyword>
<protein>
    <recommendedName>
        <fullName evidence="5">CDP-diacylglycerol--serine O-phosphatidyltransferase</fullName>
        <ecNumber evidence="4">2.7.8.8</ecNumber>
    </recommendedName>
    <alternativeName>
        <fullName evidence="14">Phosphatidylserine synthase</fullName>
    </alternativeName>
</protein>
<feature type="transmembrane region" description="Helical" evidence="16">
    <location>
        <begin position="186"/>
        <end position="213"/>
    </location>
</feature>
<evidence type="ECO:0000256" key="2">
    <source>
        <dbReference type="ARBA" id="ARBA00004127"/>
    </source>
</evidence>
<evidence type="ECO:0000256" key="7">
    <source>
        <dbReference type="ARBA" id="ARBA00022679"/>
    </source>
</evidence>
<dbReference type="NCBIfam" id="TIGR00473">
    <property type="entry name" value="pssA"/>
    <property type="match status" value="1"/>
</dbReference>
<evidence type="ECO:0000256" key="10">
    <source>
        <dbReference type="ARBA" id="ARBA00023098"/>
    </source>
</evidence>
<feature type="transmembrane region" description="Helical" evidence="16">
    <location>
        <begin position="7"/>
        <end position="23"/>
    </location>
</feature>
<accession>A0A7V3ZX97</accession>
<evidence type="ECO:0000256" key="3">
    <source>
        <dbReference type="ARBA" id="ARBA00010441"/>
    </source>
</evidence>